<keyword evidence="2" id="KW-1185">Reference proteome</keyword>
<evidence type="ECO:0000313" key="2">
    <source>
        <dbReference type="Proteomes" id="UP000756132"/>
    </source>
</evidence>
<name>A0A9Q8LFM5_PASFU</name>
<dbReference type="AlphaFoldDB" id="A0A9Q8LFM5"/>
<reference evidence="1" key="1">
    <citation type="submission" date="2021-12" db="EMBL/GenBank/DDBJ databases">
        <authorList>
            <person name="Zaccaron A."/>
            <person name="Stergiopoulos I."/>
        </authorList>
    </citation>
    <scope>NUCLEOTIDE SEQUENCE</scope>
    <source>
        <strain evidence="1">Race5_Kim</strain>
    </source>
</reference>
<gene>
    <name evidence="1" type="ORF">CLAFUR5_04003</name>
</gene>
<evidence type="ECO:0000313" key="1">
    <source>
        <dbReference type="EMBL" id="UJO16701.1"/>
    </source>
</evidence>
<dbReference type="KEGG" id="ffu:CLAFUR5_04003"/>
<protein>
    <submittedName>
        <fullName evidence="1">Uncharacterized protein</fullName>
    </submittedName>
</protein>
<dbReference type="RefSeq" id="XP_047761067.1">
    <property type="nucleotide sequence ID" value="XM_047903151.1"/>
</dbReference>
<dbReference type="GeneID" id="71983881"/>
<dbReference type="EMBL" id="CP090166">
    <property type="protein sequence ID" value="UJO16701.1"/>
    <property type="molecule type" value="Genomic_DNA"/>
</dbReference>
<accession>A0A9Q8LFM5</accession>
<organism evidence="1 2">
    <name type="scientific">Passalora fulva</name>
    <name type="common">Tomato leaf mold</name>
    <name type="synonym">Cladosporium fulvum</name>
    <dbReference type="NCBI Taxonomy" id="5499"/>
    <lineage>
        <taxon>Eukaryota</taxon>
        <taxon>Fungi</taxon>
        <taxon>Dikarya</taxon>
        <taxon>Ascomycota</taxon>
        <taxon>Pezizomycotina</taxon>
        <taxon>Dothideomycetes</taxon>
        <taxon>Dothideomycetidae</taxon>
        <taxon>Mycosphaerellales</taxon>
        <taxon>Mycosphaerellaceae</taxon>
        <taxon>Fulvia</taxon>
    </lineage>
</organism>
<reference evidence="1" key="2">
    <citation type="journal article" date="2022" name="Microb. Genom.">
        <title>A chromosome-scale genome assembly of the tomato pathogen Cladosporium fulvum reveals a compartmentalized genome architecture and the presence of a dispensable chromosome.</title>
        <authorList>
            <person name="Zaccaron A.Z."/>
            <person name="Chen L.H."/>
            <person name="Samaras A."/>
            <person name="Stergiopoulos I."/>
        </authorList>
    </citation>
    <scope>NUCLEOTIDE SEQUENCE</scope>
    <source>
        <strain evidence="1">Race5_Kim</strain>
    </source>
</reference>
<proteinExistence type="predicted"/>
<dbReference type="Proteomes" id="UP000756132">
    <property type="component" value="Chromosome 4"/>
</dbReference>
<sequence>MSSKDPAPGSLLDFVQKADPKIYAIYNDIRLLLEKWQNTGLTQIAAEKEHMMILVKAYTDNDQLFYISEYQVAKFLAGIKSNSITDNDECERLLSYLRPTMMHLNHVRTKELEAYGWCNRSNKNRASLKAKEGQIVYVLVEEPLRDGRISAASIMRNSTVAGDRILEA</sequence>